<protein>
    <submittedName>
        <fullName evidence="3">Oxidoreductase</fullName>
    </submittedName>
</protein>
<keyword evidence="1" id="KW-0732">Signal</keyword>
<dbReference type="OrthoDB" id="9798763at2"/>
<comment type="caution">
    <text evidence="3">The sequence shown here is derived from an EMBL/GenBank/DDBJ whole genome shotgun (WGS) entry which is preliminary data.</text>
</comment>
<proteinExistence type="predicted"/>
<feature type="domain" description="Oxidoreductase molybdopterin-binding" evidence="2">
    <location>
        <begin position="53"/>
        <end position="127"/>
    </location>
</feature>
<dbReference type="EMBL" id="PDVP01000003">
    <property type="protein sequence ID" value="PHP67459.1"/>
    <property type="molecule type" value="Genomic_DNA"/>
</dbReference>
<organism evidence="3 4">
    <name type="scientific">Zhengella mangrovi</name>
    <dbReference type="NCBI Taxonomy" id="1982044"/>
    <lineage>
        <taxon>Bacteria</taxon>
        <taxon>Pseudomonadati</taxon>
        <taxon>Pseudomonadota</taxon>
        <taxon>Alphaproteobacteria</taxon>
        <taxon>Hyphomicrobiales</taxon>
        <taxon>Notoacmeibacteraceae</taxon>
        <taxon>Zhengella</taxon>
    </lineage>
</organism>
<dbReference type="AlphaFoldDB" id="A0A2G1QPQ5"/>
<feature type="chain" id="PRO_5013867982" evidence="1">
    <location>
        <begin position="20"/>
        <end position="153"/>
    </location>
</feature>
<accession>A0A2G1QPQ5</accession>
<dbReference type="InterPro" id="IPR000572">
    <property type="entry name" value="OxRdtase_Mopterin-bd_dom"/>
</dbReference>
<feature type="signal peptide" evidence="1">
    <location>
        <begin position="1"/>
        <end position="19"/>
    </location>
</feature>
<evidence type="ECO:0000259" key="2">
    <source>
        <dbReference type="Pfam" id="PF00174"/>
    </source>
</evidence>
<gene>
    <name evidence="3" type="ORF">CSC94_07045</name>
</gene>
<evidence type="ECO:0000313" key="3">
    <source>
        <dbReference type="EMBL" id="PHP67459.1"/>
    </source>
</evidence>
<dbReference type="RefSeq" id="WP_099305358.1">
    <property type="nucleotide sequence ID" value="NZ_PDVP01000003.1"/>
</dbReference>
<sequence>MKRILLILLAMLASTMAAAAQSLPLTVEAKGVETVYSVEELEKLGLSTVRTSTTWTDGTPVFEGVLMSDIAKAHGIAGGTVMVTAINDYQAEIPVSEILAFPVLLATRMNGERMSVRDKGPFWIIYPRDEFPEFADERHNFKWVWQVKELRFQ</sequence>
<evidence type="ECO:0000313" key="4">
    <source>
        <dbReference type="Proteomes" id="UP000221168"/>
    </source>
</evidence>
<reference evidence="3 4" key="1">
    <citation type="submission" date="2017-10" db="EMBL/GenBank/DDBJ databases">
        <title>Sedimentibacterium mangrovi gen. nov., sp. nov., a novel member of family Phyllobacteriacea isolated from mangrove sediment.</title>
        <authorList>
            <person name="Liao H."/>
            <person name="Tian Y."/>
        </authorList>
    </citation>
    <scope>NUCLEOTIDE SEQUENCE [LARGE SCALE GENOMIC DNA]</scope>
    <source>
        <strain evidence="3 4">X9-2-2</strain>
    </source>
</reference>
<dbReference type="Proteomes" id="UP000221168">
    <property type="component" value="Unassembled WGS sequence"/>
</dbReference>
<dbReference type="SUPFAM" id="SSF56524">
    <property type="entry name" value="Oxidoreductase molybdopterin-binding domain"/>
    <property type="match status" value="1"/>
</dbReference>
<evidence type="ECO:0000256" key="1">
    <source>
        <dbReference type="SAM" id="SignalP"/>
    </source>
</evidence>
<dbReference type="InterPro" id="IPR036374">
    <property type="entry name" value="OxRdtase_Mopterin-bd_sf"/>
</dbReference>
<dbReference type="Pfam" id="PF00174">
    <property type="entry name" value="Oxidored_molyb"/>
    <property type="match status" value="1"/>
</dbReference>
<dbReference type="Gene3D" id="3.90.420.10">
    <property type="entry name" value="Oxidoreductase, molybdopterin-binding domain"/>
    <property type="match status" value="1"/>
</dbReference>
<keyword evidence="4" id="KW-1185">Reference proteome</keyword>
<name>A0A2G1QPQ5_9HYPH</name>